<name>A0ABV6J4U3_9BACL</name>
<accession>A0ABV6J4U3</accession>
<evidence type="ECO:0000313" key="3">
    <source>
        <dbReference type="Proteomes" id="UP001589818"/>
    </source>
</evidence>
<evidence type="ECO:0000256" key="1">
    <source>
        <dbReference type="SAM" id="MobiDB-lite"/>
    </source>
</evidence>
<sequence>MYQNNQQSQNQSNKYQPVGFVQSQYQGIPKSRGGISAQNAGPVISHVGYSAAQSNQNGLFQQQMRSSSQGGGSGFGINASVGPVISRVGYSNGQDFYAPQASGQQQQQQQQMQAPMSQQQQQPIISRFGYTAGQNSSASSSSSMGQQAFQGTSSFSSQAQSQFHPVYQATGQAQQAGPVISHAGGYTAGGQSQSGQRF</sequence>
<feature type="region of interest" description="Disordered" evidence="1">
    <location>
        <begin position="95"/>
        <end position="198"/>
    </location>
</feature>
<keyword evidence="3" id="KW-1185">Reference proteome</keyword>
<feature type="compositionally biased region" description="Low complexity" evidence="1">
    <location>
        <begin position="136"/>
        <end position="163"/>
    </location>
</feature>
<protein>
    <submittedName>
        <fullName evidence="2">Uncharacterized protein</fullName>
    </submittedName>
</protein>
<evidence type="ECO:0000313" key="2">
    <source>
        <dbReference type="EMBL" id="MFC0390897.1"/>
    </source>
</evidence>
<reference evidence="2 3" key="1">
    <citation type="submission" date="2024-09" db="EMBL/GenBank/DDBJ databases">
        <authorList>
            <person name="Sun Q."/>
            <person name="Mori K."/>
        </authorList>
    </citation>
    <scope>NUCLEOTIDE SEQUENCE [LARGE SCALE GENOMIC DNA]</scope>
    <source>
        <strain evidence="2 3">CCM 4839</strain>
    </source>
</reference>
<feature type="compositionally biased region" description="Low complexity" evidence="1">
    <location>
        <begin position="99"/>
        <end position="122"/>
    </location>
</feature>
<dbReference type="RefSeq" id="WP_204818416.1">
    <property type="nucleotide sequence ID" value="NZ_JANHOF010000004.1"/>
</dbReference>
<dbReference type="EMBL" id="JBHLVF010000010">
    <property type="protein sequence ID" value="MFC0390897.1"/>
    <property type="molecule type" value="Genomic_DNA"/>
</dbReference>
<comment type="caution">
    <text evidence="2">The sequence shown here is derived from an EMBL/GenBank/DDBJ whole genome shotgun (WGS) entry which is preliminary data.</text>
</comment>
<proteinExistence type="predicted"/>
<dbReference type="Proteomes" id="UP001589818">
    <property type="component" value="Unassembled WGS sequence"/>
</dbReference>
<feature type="compositionally biased region" description="Polar residues" evidence="1">
    <location>
        <begin position="189"/>
        <end position="198"/>
    </location>
</feature>
<organism evidence="2 3">
    <name type="scientific">Paenibacillus mendelii</name>
    <dbReference type="NCBI Taxonomy" id="206163"/>
    <lineage>
        <taxon>Bacteria</taxon>
        <taxon>Bacillati</taxon>
        <taxon>Bacillota</taxon>
        <taxon>Bacilli</taxon>
        <taxon>Bacillales</taxon>
        <taxon>Paenibacillaceae</taxon>
        <taxon>Paenibacillus</taxon>
    </lineage>
</organism>
<gene>
    <name evidence="2" type="ORF">ACFFJ8_05875</name>
</gene>